<dbReference type="Gene3D" id="3.40.50.10090">
    <property type="match status" value="2"/>
</dbReference>
<comment type="caution">
    <text evidence="2">The sequence shown here is derived from an EMBL/GenBank/DDBJ whole genome shotgun (WGS) entry which is preliminary data.</text>
</comment>
<dbReference type="NCBIfam" id="NF004584">
    <property type="entry name" value="PRK05928.2-1"/>
    <property type="match status" value="1"/>
</dbReference>
<dbReference type="InterPro" id="IPR039793">
    <property type="entry name" value="UROS/Hem4"/>
</dbReference>
<evidence type="ECO:0000313" key="2">
    <source>
        <dbReference type="EMBL" id="GGF26032.1"/>
    </source>
</evidence>
<dbReference type="InterPro" id="IPR003754">
    <property type="entry name" value="4pyrrol_synth_uPrphyn_synth"/>
</dbReference>
<dbReference type="PANTHER" id="PTHR40082">
    <property type="entry name" value="BLR5956 PROTEIN"/>
    <property type="match status" value="1"/>
</dbReference>
<reference evidence="2" key="2">
    <citation type="submission" date="2020-09" db="EMBL/GenBank/DDBJ databases">
        <authorList>
            <person name="Sun Q."/>
            <person name="Zhou Y."/>
        </authorList>
    </citation>
    <scope>NUCLEOTIDE SEQUENCE</scope>
    <source>
        <strain evidence="2">CGMCC 1.12153</strain>
    </source>
</reference>
<proteinExistence type="predicted"/>
<organism evidence="2 3">
    <name type="scientific">Halobacillus andaensis</name>
    <dbReference type="NCBI Taxonomy" id="1176239"/>
    <lineage>
        <taxon>Bacteria</taxon>
        <taxon>Bacillati</taxon>
        <taxon>Bacillota</taxon>
        <taxon>Bacilli</taxon>
        <taxon>Bacillales</taxon>
        <taxon>Bacillaceae</taxon>
        <taxon>Halobacillus</taxon>
    </lineage>
</organism>
<dbReference type="EMBL" id="BMEL01000003">
    <property type="protein sequence ID" value="GGF26032.1"/>
    <property type="molecule type" value="Genomic_DNA"/>
</dbReference>
<dbReference type="GO" id="GO:0004852">
    <property type="term" value="F:uroporphyrinogen-III synthase activity"/>
    <property type="evidence" value="ECO:0007669"/>
    <property type="project" value="InterPro"/>
</dbReference>
<reference evidence="2" key="1">
    <citation type="journal article" date="2014" name="Int. J. Syst. Evol. Microbiol.">
        <title>Complete genome sequence of Corynebacterium casei LMG S-19264T (=DSM 44701T), isolated from a smear-ripened cheese.</title>
        <authorList>
            <consortium name="US DOE Joint Genome Institute (JGI-PGF)"/>
            <person name="Walter F."/>
            <person name="Albersmeier A."/>
            <person name="Kalinowski J."/>
            <person name="Ruckert C."/>
        </authorList>
    </citation>
    <scope>NUCLEOTIDE SEQUENCE</scope>
    <source>
        <strain evidence="2">CGMCC 1.12153</strain>
    </source>
</reference>
<dbReference type="RefSeq" id="WP_188377958.1">
    <property type="nucleotide sequence ID" value="NZ_BMEL01000003.1"/>
</dbReference>
<dbReference type="Proteomes" id="UP000660110">
    <property type="component" value="Unassembled WGS sequence"/>
</dbReference>
<dbReference type="CDD" id="cd06578">
    <property type="entry name" value="HemD"/>
    <property type="match status" value="1"/>
</dbReference>
<evidence type="ECO:0000313" key="3">
    <source>
        <dbReference type="Proteomes" id="UP000660110"/>
    </source>
</evidence>
<dbReference type="InterPro" id="IPR036108">
    <property type="entry name" value="4pyrrol_syn_uPrphyn_synt_sf"/>
</dbReference>
<gene>
    <name evidence="2" type="ORF">GCM10010954_26220</name>
</gene>
<dbReference type="SUPFAM" id="SSF69618">
    <property type="entry name" value="HemD-like"/>
    <property type="match status" value="1"/>
</dbReference>
<name>A0A917EWP1_HALAA</name>
<protein>
    <recommendedName>
        <fullName evidence="1">Tetrapyrrole biosynthesis uroporphyrinogen III synthase domain-containing protein</fullName>
    </recommendedName>
</protein>
<evidence type="ECO:0000259" key="1">
    <source>
        <dbReference type="Pfam" id="PF02602"/>
    </source>
</evidence>
<dbReference type="Pfam" id="PF02602">
    <property type="entry name" value="HEM4"/>
    <property type="match status" value="1"/>
</dbReference>
<dbReference type="GO" id="GO:0006780">
    <property type="term" value="P:uroporphyrinogen III biosynthetic process"/>
    <property type="evidence" value="ECO:0007669"/>
    <property type="project" value="InterPro"/>
</dbReference>
<keyword evidence="3" id="KW-1185">Reference proteome</keyword>
<dbReference type="AlphaFoldDB" id="A0A917EWP1"/>
<feature type="domain" description="Tetrapyrrole biosynthesis uroporphyrinogen III synthase" evidence="1">
    <location>
        <begin position="19"/>
        <end position="253"/>
    </location>
</feature>
<sequence>MTKLTGKTIAIAADRQAESIEELIRKQGGTPITQSIQGQKVLNEKEAEEDVAKLIKSKFNYVILTTGIGARALEEAAERLGRQEEYIQALQETKLAIRGSKTVKWLKEKGLEPTIVSDDGTMNELVQELDQVNIEGDSFFLQQYNKNEPAILNKLNTLPINLYQSLPYHYIEPKKETVHHLKQLIFEQKVDAVVFTSKTQVQNLFQTLSEKLSSAFNQEVTAVAIGSVTADELRSHGITHVLEPDKPKMGAMIIALSRYYQQHA</sequence>
<dbReference type="PANTHER" id="PTHR40082:SF1">
    <property type="entry name" value="BLR5956 PROTEIN"/>
    <property type="match status" value="1"/>
</dbReference>
<accession>A0A917EWP1</accession>